<dbReference type="GO" id="GO:0016787">
    <property type="term" value="F:hydrolase activity"/>
    <property type="evidence" value="ECO:0007669"/>
    <property type="project" value="UniProtKB-KW"/>
</dbReference>
<organism evidence="3 4">
    <name type="scientific">Microbispora maris</name>
    <dbReference type="NCBI Taxonomy" id="3144104"/>
    <lineage>
        <taxon>Bacteria</taxon>
        <taxon>Bacillati</taxon>
        <taxon>Actinomycetota</taxon>
        <taxon>Actinomycetes</taxon>
        <taxon>Streptosporangiales</taxon>
        <taxon>Streptosporangiaceae</taxon>
        <taxon>Microbispora</taxon>
    </lineage>
</organism>
<dbReference type="Pfam" id="PF08386">
    <property type="entry name" value="Abhydrolase_4"/>
    <property type="match status" value="1"/>
</dbReference>
<evidence type="ECO:0000259" key="2">
    <source>
        <dbReference type="Pfam" id="PF08386"/>
    </source>
</evidence>
<dbReference type="InterPro" id="IPR000073">
    <property type="entry name" value="AB_hydrolase_1"/>
</dbReference>
<dbReference type="InterPro" id="IPR013595">
    <property type="entry name" value="Pept_S33_TAP-like_C"/>
</dbReference>
<dbReference type="InterPro" id="IPR029058">
    <property type="entry name" value="AB_hydrolase_fold"/>
</dbReference>
<keyword evidence="3" id="KW-0378">Hydrolase</keyword>
<comment type="caution">
    <text evidence="3">The sequence shown here is derived from an EMBL/GenBank/DDBJ whole genome shotgun (WGS) entry which is preliminary data.</text>
</comment>
<protein>
    <submittedName>
        <fullName evidence="3">Alpha/beta fold hydrolase</fullName>
    </submittedName>
</protein>
<gene>
    <name evidence="3" type="ORF">AAH991_08895</name>
</gene>
<dbReference type="SUPFAM" id="SSF53474">
    <property type="entry name" value="alpha/beta-Hydrolases"/>
    <property type="match status" value="1"/>
</dbReference>
<feature type="domain" description="AB hydrolase-1" evidence="1">
    <location>
        <begin position="167"/>
        <end position="266"/>
    </location>
</feature>
<sequence length="477" mass="51160">MRPVAVGCSLVVAASCACSPGVRPSLSWRPCSQARTVYCATLRVPVDWARPHGGTITLTLAKLPASDPAHRIGAVLDVPGGPGESGVDALSRLSAAHRAMRRRFDVVSYNPRTNVAQAILPRACTRPGPSLTDPRTRGAYARQAAVLDRSVGDCRRADRSGLLAHLDSISIARDMDAVRRALGQERLTFVARSNGGVPMTAYARLFPQHVRAAYFDGVPDHVDAWSDSGAMWLTGTEKAFTRFASWCAATAACRLHGRPVRSLWRALLKQAGTAPLPVRSGPFRGRRLTAWHLKISAPVFLVDAASDRTSWKAFAEAIDRARHGDGSGFGDTSFGMSQIWTAPVSLAMQCADGLWGRTGYADLRRSRRAAERSSADFGSVSFTTIACTGWTTPVVNPPRPLAGGRLPPFLGSGSDPGDYETTRRLLRHVPGSVTIHYDGPGHVSYLNGTAGGACVVGHLVRYIENLRLPPPTAVCRP</sequence>
<dbReference type="RefSeq" id="WP_346225273.1">
    <property type="nucleotide sequence ID" value="NZ_JBDJAW010000005.1"/>
</dbReference>
<dbReference type="EMBL" id="JBDJAW010000005">
    <property type="protein sequence ID" value="MEN3535211.1"/>
    <property type="molecule type" value="Genomic_DNA"/>
</dbReference>
<evidence type="ECO:0000313" key="3">
    <source>
        <dbReference type="EMBL" id="MEN3535211.1"/>
    </source>
</evidence>
<feature type="domain" description="Peptidase S33 tripeptidyl aminopeptidase-like C-terminal" evidence="2">
    <location>
        <begin position="383"/>
        <end position="475"/>
    </location>
</feature>
<dbReference type="Proteomes" id="UP001447516">
    <property type="component" value="Unassembled WGS sequence"/>
</dbReference>
<dbReference type="Pfam" id="PF00561">
    <property type="entry name" value="Abhydrolase_1"/>
    <property type="match status" value="1"/>
</dbReference>
<name>A0ABV0ALT6_9ACTN</name>
<proteinExistence type="predicted"/>
<dbReference type="PROSITE" id="PS51257">
    <property type="entry name" value="PROKAR_LIPOPROTEIN"/>
    <property type="match status" value="1"/>
</dbReference>
<evidence type="ECO:0000313" key="4">
    <source>
        <dbReference type="Proteomes" id="UP001447516"/>
    </source>
</evidence>
<reference evidence="3 4" key="1">
    <citation type="submission" date="2024-05" db="EMBL/GenBank/DDBJ databases">
        <title>Microbispora sp.ZYX-F-249.</title>
        <authorList>
            <person name="Xie H."/>
        </authorList>
    </citation>
    <scope>NUCLEOTIDE SEQUENCE [LARGE SCALE GENOMIC DNA]</scope>
    <source>
        <strain evidence="3 4">ZYX-F-249</strain>
    </source>
</reference>
<evidence type="ECO:0000259" key="1">
    <source>
        <dbReference type="Pfam" id="PF00561"/>
    </source>
</evidence>
<keyword evidence="4" id="KW-1185">Reference proteome</keyword>
<accession>A0ABV0ALT6</accession>
<dbReference type="Gene3D" id="3.40.50.1820">
    <property type="entry name" value="alpha/beta hydrolase"/>
    <property type="match status" value="1"/>
</dbReference>